<keyword evidence="6" id="KW-0539">Nucleus</keyword>
<feature type="compositionally biased region" description="Basic and acidic residues" evidence="8">
    <location>
        <begin position="31"/>
        <end position="42"/>
    </location>
</feature>
<keyword evidence="3" id="KW-0507">mRNA processing</keyword>
<organism evidence="9 10">
    <name type="scientific">Podospora comata</name>
    <dbReference type="NCBI Taxonomy" id="48703"/>
    <lineage>
        <taxon>Eukaryota</taxon>
        <taxon>Fungi</taxon>
        <taxon>Dikarya</taxon>
        <taxon>Ascomycota</taxon>
        <taxon>Pezizomycotina</taxon>
        <taxon>Sordariomycetes</taxon>
        <taxon>Sordariomycetidae</taxon>
        <taxon>Sordariales</taxon>
        <taxon>Podosporaceae</taxon>
        <taxon>Podospora</taxon>
    </lineage>
</organism>
<accession>A0ABY6S151</accession>
<evidence type="ECO:0008006" key="11">
    <source>
        <dbReference type="Google" id="ProtNLM"/>
    </source>
</evidence>
<feature type="compositionally biased region" description="Pro residues" evidence="8">
    <location>
        <begin position="43"/>
        <end position="52"/>
    </location>
</feature>
<keyword evidence="4" id="KW-0747">Spliceosome</keyword>
<evidence type="ECO:0000256" key="5">
    <source>
        <dbReference type="ARBA" id="ARBA00023187"/>
    </source>
</evidence>
<comment type="subcellular location">
    <subcellularLocation>
        <location evidence="1">Nucleus</location>
    </subcellularLocation>
</comment>
<feature type="compositionally biased region" description="Polar residues" evidence="8">
    <location>
        <begin position="17"/>
        <end position="30"/>
    </location>
</feature>
<evidence type="ECO:0000256" key="4">
    <source>
        <dbReference type="ARBA" id="ARBA00022728"/>
    </source>
</evidence>
<dbReference type="InterPro" id="IPR008409">
    <property type="entry name" value="SPF27"/>
</dbReference>
<dbReference type="PANTHER" id="PTHR13296:SF0">
    <property type="entry name" value="PRE-MRNA-SPLICING FACTOR SPF27"/>
    <property type="match status" value="1"/>
</dbReference>
<evidence type="ECO:0000256" key="6">
    <source>
        <dbReference type="ARBA" id="ARBA00023242"/>
    </source>
</evidence>
<feature type="region of interest" description="Disordered" evidence="8">
    <location>
        <begin position="1"/>
        <end position="102"/>
    </location>
</feature>
<keyword evidence="7" id="KW-0175">Coiled coil</keyword>
<gene>
    <name evidence="9" type="ORF">PODCO_201910</name>
</gene>
<name>A0ABY6S151_PODCO</name>
<dbReference type="Pfam" id="PF05700">
    <property type="entry name" value="BCAS2"/>
    <property type="match status" value="1"/>
</dbReference>
<reference evidence="9" key="1">
    <citation type="submission" date="2018-02" db="EMBL/GenBank/DDBJ databases">
        <authorList>
            <person name="Silar P."/>
        </authorList>
    </citation>
    <scope>NUCLEOTIDE SEQUENCE [LARGE SCALE GENOMIC DNA]</scope>
    <source>
        <strain evidence="9">T</strain>
    </source>
</reference>
<sequence>MPSITTIHESLPYIDSPPTSTQLTAAQTLITRERTLHPDDPNHAPPPPPPYHPQFLTPLLTSEFSRLSSTSPPPKLNALDLSRYNTLPSQPPNPTPHSLQSELSKAYTSHAYISSRRSHLALLDTYGKTAWLVGNYHLEGELKALEKELAQTKQEIDLVTLARKTRQEEVGPEMRMLEENWKMGVGRVLETEVATEGVRREVLGVLAGRE</sequence>
<dbReference type="Proteomes" id="UP000280685">
    <property type="component" value="Chromosome 2"/>
</dbReference>
<dbReference type="PANTHER" id="PTHR13296">
    <property type="entry name" value="BCAS2 PROTEIN"/>
    <property type="match status" value="1"/>
</dbReference>
<evidence type="ECO:0000313" key="10">
    <source>
        <dbReference type="Proteomes" id="UP000280685"/>
    </source>
</evidence>
<evidence type="ECO:0000313" key="9">
    <source>
        <dbReference type="EMBL" id="VBB75230.1"/>
    </source>
</evidence>
<dbReference type="EMBL" id="LR026965">
    <property type="protein sequence ID" value="VBB75230.1"/>
    <property type="molecule type" value="Genomic_DNA"/>
</dbReference>
<evidence type="ECO:0000256" key="7">
    <source>
        <dbReference type="SAM" id="Coils"/>
    </source>
</evidence>
<keyword evidence="10" id="KW-1185">Reference proteome</keyword>
<comment type="similarity">
    <text evidence="2">Belongs to the SPF27 family.</text>
</comment>
<proteinExistence type="inferred from homology"/>
<protein>
    <recommendedName>
        <fullName evidence="11">Pre-mRNA-splicing factor SPF27</fullName>
    </recommendedName>
</protein>
<evidence type="ECO:0000256" key="1">
    <source>
        <dbReference type="ARBA" id="ARBA00004123"/>
    </source>
</evidence>
<evidence type="ECO:0000256" key="3">
    <source>
        <dbReference type="ARBA" id="ARBA00022664"/>
    </source>
</evidence>
<keyword evidence="5" id="KW-0508">mRNA splicing</keyword>
<feature type="coiled-coil region" evidence="7">
    <location>
        <begin position="135"/>
        <end position="162"/>
    </location>
</feature>
<evidence type="ECO:0000256" key="2">
    <source>
        <dbReference type="ARBA" id="ARBA00010788"/>
    </source>
</evidence>
<feature type="compositionally biased region" description="Polar residues" evidence="8">
    <location>
        <begin position="59"/>
        <end position="70"/>
    </location>
</feature>
<evidence type="ECO:0000256" key="8">
    <source>
        <dbReference type="SAM" id="MobiDB-lite"/>
    </source>
</evidence>